<dbReference type="InterPro" id="IPR036025">
    <property type="entry name" value="RtcB-like_sf"/>
</dbReference>
<comment type="cofactor">
    <cofactor evidence="11">
        <name>Mn(2+)</name>
        <dbReference type="ChEBI" id="CHEBI:29035"/>
    </cofactor>
    <text evidence="11">Binds 2 manganese ions per subunit.</text>
</comment>
<reference evidence="12" key="1">
    <citation type="journal article" date="2020" name="mSystems">
        <title>Genome- and Community-Level Interaction Insights into Carbon Utilization and Element Cycling Functions of Hydrothermarchaeota in Hydrothermal Sediment.</title>
        <authorList>
            <person name="Zhou Z."/>
            <person name="Liu Y."/>
            <person name="Xu W."/>
            <person name="Pan J."/>
            <person name="Luo Z.H."/>
            <person name="Li M."/>
        </authorList>
    </citation>
    <scope>NUCLEOTIDE SEQUENCE [LARGE SCALE GENOMIC DNA]</scope>
    <source>
        <strain evidence="12">SpSt-1224</strain>
    </source>
</reference>
<feature type="binding site" evidence="10">
    <location>
        <begin position="259"/>
        <end position="260"/>
    </location>
    <ligand>
        <name>GMP</name>
        <dbReference type="ChEBI" id="CHEBI:58115"/>
    </ligand>
</feature>
<proteinExistence type="predicted"/>
<evidence type="ECO:0000256" key="5">
    <source>
        <dbReference type="ARBA" id="ARBA00022800"/>
    </source>
</evidence>
<evidence type="ECO:0000256" key="2">
    <source>
        <dbReference type="ARBA" id="ARBA00022598"/>
    </source>
</evidence>
<dbReference type="SUPFAM" id="SSF103365">
    <property type="entry name" value="Hypothetical protein PH1602"/>
    <property type="match status" value="1"/>
</dbReference>
<evidence type="ECO:0000256" key="8">
    <source>
        <dbReference type="ARBA" id="ARBA00047746"/>
    </source>
</evidence>
<evidence type="ECO:0000256" key="1">
    <source>
        <dbReference type="ARBA" id="ARBA00012726"/>
    </source>
</evidence>
<dbReference type="GO" id="GO:0042245">
    <property type="term" value="P:RNA repair"/>
    <property type="evidence" value="ECO:0007669"/>
    <property type="project" value="UniProtKB-KW"/>
</dbReference>
<dbReference type="Proteomes" id="UP000885986">
    <property type="component" value="Unassembled WGS sequence"/>
</dbReference>
<feature type="binding site" evidence="10">
    <location>
        <position position="298"/>
    </location>
    <ligand>
        <name>GMP</name>
        <dbReference type="ChEBI" id="CHEBI:58115"/>
    </ligand>
</feature>
<dbReference type="GO" id="GO:0170057">
    <property type="term" value="F:RNA ligase (GTP) activity"/>
    <property type="evidence" value="ECO:0007669"/>
    <property type="project" value="UniProtKB-EC"/>
</dbReference>
<dbReference type="InterPro" id="IPR052915">
    <property type="entry name" value="RtcB-like"/>
</dbReference>
<name>A0A7C2TH85_9BACT</name>
<organism evidence="12">
    <name type="scientific">Desulfurivibrio alkaliphilus</name>
    <dbReference type="NCBI Taxonomy" id="427923"/>
    <lineage>
        <taxon>Bacteria</taxon>
        <taxon>Pseudomonadati</taxon>
        <taxon>Thermodesulfobacteriota</taxon>
        <taxon>Desulfobulbia</taxon>
        <taxon>Desulfobulbales</taxon>
        <taxon>Desulfobulbaceae</taxon>
        <taxon>Desulfurivibrio</taxon>
    </lineage>
</organism>
<keyword evidence="6 10" id="KW-0342">GTP-binding</keyword>
<dbReference type="Gene3D" id="3.90.1860.10">
    <property type="entry name" value="tRNA-splicing ligase RtcB"/>
    <property type="match status" value="1"/>
</dbReference>
<feature type="binding site" evidence="10">
    <location>
        <begin position="315"/>
        <end position="318"/>
    </location>
    <ligand>
        <name>GMP</name>
        <dbReference type="ChEBI" id="CHEBI:58115"/>
    </ligand>
</feature>
<feature type="binding site" evidence="11">
    <location>
        <position position="259"/>
    </location>
    <ligand>
        <name>Mn(2+)</name>
        <dbReference type="ChEBI" id="CHEBI:29035"/>
        <label>2</label>
    </ligand>
</feature>
<evidence type="ECO:0000256" key="10">
    <source>
        <dbReference type="PIRSR" id="PIRSR601233-2"/>
    </source>
</evidence>
<evidence type="ECO:0000256" key="11">
    <source>
        <dbReference type="PIRSR" id="PIRSR601233-3"/>
    </source>
</evidence>
<evidence type="ECO:0000256" key="3">
    <source>
        <dbReference type="ARBA" id="ARBA00022723"/>
    </source>
</evidence>
<evidence type="ECO:0000256" key="7">
    <source>
        <dbReference type="ARBA" id="ARBA00023211"/>
    </source>
</evidence>
<keyword evidence="3 11" id="KW-0479">Metal-binding</keyword>
<evidence type="ECO:0000256" key="4">
    <source>
        <dbReference type="ARBA" id="ARBA00022741"/>
    </source>
</evidence>
<evidence type="ECO:0000256" key="6">
    <source>
        <dbReference type="ARBA" id="ARBA00023134"/>
    </source>
</evidence>
<dbReference type="GO" id="GO:0005525">
    <property type="term" value="F:GTP binding"/>
    <property type="evidence" value="ECO:0007669"/>
    <property type="project" value="UniProtKB-KW"/>
</dbReference>
<dbReference type="InterPro" id="IPR001233">
    <property type="entry name" value="RtcB"/>
</dbReference>
<evidence type="ECO:0000256" key="9">
    <source>
        <dbReference type="PIRSR" id="PIRSR601233-1"/>
    </source>
</evidence>
<feature type="binding site" evidence="11">
    <location>
        <position position="168"/>
    </location>
    <ligand>
        <name>Mn(2+)</name>
        <dbReference type="ChEBI" id="CHEBI:29035"/>
        <label>2</label>
    </ligand>
</feature>
<keyword evidence="2" id="KW-0436">Ligase</keyword>
<dbReference type="GO" id="GO:0006396">
    <property type="term" value="P:RNA processing"/>
    <property type="evidence" value="ECO:0007669"/>
    <property type="project" value="InterPro"/>
</dbReference>
<comment type="catalytic activity">
    <reaction evidence="8">
        <text>a 3'-end 3'-phospho-ribonucleotide-RNA + a 5'-end dephospho-ribonucleoside-RNA + GTP = a ribonucleotidyl-ribonucleotide-RNA + GMP + diphosphate</text>
        <dbReference type="Rhea" id="RHEA:68076"/>
        <dbReference type="Rhea" id="RHEA-COMP:10463"/>
        <dbReference type="Rhea" id="RHEA-COMP:13936"/>
        <dbReference type="Rhea" id="RHEA-COMP:17355"/>
        <dbReference type="ChEBI" id="CHEBI:33019"/>
        <dbReference type="ChEBI" id="CHEBI:37565"/>
        <dbReference type="ChEBI" id="CHEBI:58115"/>
        <dbReference type="ChEBI" id="CHEBI:83062"/>
        <dbReference type="ChEBI" id="CHEBI:138284"/>
        <dbReference type="ChEBI" id="CHEBI:173118"/>
        <dbReference type="EC" id="6.5.1.8"/>
    </reaction>
</comment>
<dbReference type="AlphaFoldDB" id="A0A7C2TH85"/>
<dbReference type="Pfam" id="PF01139">
    <property type="entry name" value="RtcB"/>
    <property type="match status" value="1"/>
</dbReference>
<feature type="binding site" evidence="11">
    <location>
        <position position="151"/>
    </location>
    <ligand>
        <name>Mn(2+)</name>
        <dbReference type="ChEBI" id="CHEBI:29035"/>
        <label>1</label>
    </ligand>
</feature>
<dbReference type="PANTHER" id="PTHR43749:SF2">
    <property type="entry name" value="RNA-SPLICING LIGASE RTCB"/>
    <property type="match status" value="1"/>
</dbReference>
<sequence length="389" mass="42785">MKQVITTEKKPIKLWLDDIEPGAFEQVKNLANLPFVFSHVAVMPDAHQGYGMPIGGVMASEEAVIPNAVGVDIGCGMCAVQSSLSTLSTEQLKSILSEIRRTIPLGFKHHKKAQDQRLMPKLEGAISDLPVVSDQYQSALTQLGTLGGGNHFIEIQKGNDGHIWLMVHSGSRNLGFKVANYYNHLAGEMNRRMGSKIPSSWQLSFLPLSSAVAQAYLREMRYCVEFAYANRMLMIQRIKEAILAVVRPVTFGPIINIAHNYAALEEHYGKKVIVHRKGATRARAGEIGIIPGSQGTPSYIVKGKGSRESFESCAHGAGRKMGRKQAQRQLDLRQEKKRLDDQGIIHAVRSVGDLDEAAGAYKNIDQVIDSQLDLVEVLVELRPLAVIKG</sequence>
<keyword evidence="5" id="KW-0692">RNA repair</keyword>
<gene>
    <name evidence="12" type="ORF">ENN98_04325</name>
</gene>
<keyword evidence="4 10" id="KW-0547">Nucleotide-binding</keyword>
<protein>
    <recommendedName>
        <fullName evidence="1">3'-phosphate/5'-hydroxy nucleic acid ligase</fullName>
        <ecNumber evidence="1">6.5.1.8</ecNumber>
    </recommendedName>
</protein>
<feature type="binding site" evidence="11">
    <location>
        <position position="72"/>
    </location>
    <ligand>
        <name>Mn(2+)</name>
        <dbReference type="ChEBI" id="CHEBI:29035"/>
        <label>1</label>
    </ligand>
</feature>
<keyword evidence="7 11" id="KW-0464">Manganese</keyword>
<feature type="binding site" evidence="10">
    <location>
        <position position="388"/>
    </location>
    <ligand>
        <name>GMP</name>
        <dbReference type="ChEBI" id="CHEBI:58115"/>
    </ligand>
</feature>
<comment type="caution">
    <text evidence="12">The sequence shown here is derived from an EMBL/GenBank/DDBJ whole genome shotgun (WGS) entry which is preliminary data.</text>
</comment>
<dbReference type="GO" id="GO:0030145">
    <property type="term" value="F:manganese ion binding"/>
    <property type="evidence" value="ECO:0007669"/>
    <property type="project" value="TreeGrafter"/>
</dbReference>
<evidence type="ECO:0000313" key="12">
    <source>
        <dbReference type="EMBL" id="HET97908.1"/>
    </source>
</evidence>
<accession>A0A7C2TH85</accession>
<feature type="active site" description="GMP-histidine intermediate" evidence="9">
    <location>
        <position position="315"/>
    </location>
</feature>
<dbReference type="GO" id="GO:0006281">
    <property type="term" value="P:DNA repair"/>
    <property type="evidence" value="ECO:0007669"/>
    <property type="project" value="TreeGrafter"/>
</dbReference>
<dbReference type="EC" id="6.5.1.8" evidence="1"/>
<dbReference type="GO" id="GO:0003909">
    <property type="term" value="F:DNA ligase activity"/>
    <property type="evidence" value="ECO:0007669"/>
    <property type="project" value="TreeGrafter"/>
</dbReference>
<dbReference type="EMBL" id="DSDS01000099">
    <property type="protein sequence ID" value="HET97908.1"/>
    <property type="molecule type" value="Genomic_DNA"/>
</dbReference>
<dbReference type="PANTHER" id="PTHR43749">
    <property type="entry name" value="RNA-SPLICING LIGASE RTCB"/>
    <property type="match status" value="1"/>
</dbReference>
<feature type="binding site" evidence="10">
    <location>
        <begin position="150"/>
        <end position="154"/>
    </location>
    <ligand>
        <name>GMP</name>
        <dbReference type="ChEBI" id="CHEBI:58115"/>
    </ligand>
</feature>